<dbReference type="InterPro" id="IPR046341">
    <property type="entry name" value="SET_dom_sf"/>
</dbReference>
<feature type="domain" description="SET" evidence="9">
    <location>
        <begin position="423"/>
        <end position="539"/>
    </location>
</feature>
<keyword evidence="4" id="KW-0489">Methyltransferase</keyword>
<proteinExistence type="predicted"/>
<feature type="region of interest" description="Disordered" evidence="8">
    <location>
        <begin position="144"/>
        <end position="169"/>
    </location>
</feature>
<evidence type="ECO:0000259" key="10">
    <source>
        <dbReference type="PROSITE" id="PS51215"/>
    </source>
</evidence>
<keyword evidence="5" id="KW-0808">Transferase</keyword>
<accession>A0A9P8IK44</accession>
<protein>
    <recommendedName>
        <fullName evidence="13">Histone-lysine N-methyltransferase ASH1L</fullName>
    </recommendedName>
</protein>
<comment type="caution">
    <text evidence="11">The sequence shown here is derived from an EMBL/GenBank/DDBJ whole genome shotgun (WGS) entry which is preliminary data.</text>
</comment>
<dbReference type="GO" id="GO:0005634">
    <property type="term" value="C:nucleus"/>
    <property type="evidence" value="ECO:0007669"/>
    <property type="project" value="UniProtKB-SubCell"/>
</dbReference>
<dbReference type="FunFam" id="2.170.270.10:FF:000037">
    <property type="entry name" value="Histone-lysine N-methyltransferase"/>
    <property type="match status" value="1"/>
</dbReference>
<dbReference type="AlphaFoldDB" id="A0A9P8IK44"/>
<dbReference type="InterPro" id="IPR006560">
    <property type="entry name" value="AWS_dom"/>
</dbReference>
<dbReference type="Gene3D" id="2.170.270.10">
    <property type="entry name" value="SET domain"/>
    <property type="match status" value="1"/>
</dbReference>
<dbReference type="PROSITE" id="PS50280">
    <property type="entry name" value="SET"/>
    <property type="match status" value="1"/>
</dbReference>
<evidence type="ECO:0000256" key="4">
    <source>
        <dbReference type="ARBA" id="ARBA00022603"/>
    </source>
</evidence>
<keyword evidence="12" id="KW-1185">Reference proteome</keyword>
<sequence length="699" mass="77159">MARPAVKPQMSPTASTRSPSLSSTTIARSDSSISISSTPATTNTEASSVSAPMNNEDVFRAAAEAGANAALARGQNNRVKRARSSLLVSYNENVLSGTAKRRSIGKASGGTAGEESLGTGGRAIGTACEELGESIQVSDLEWRMGHGDCSSPTPGRDQTETKGVAGGVKRRRSVRLELVSKAKGVLGARTQDITEGRSKGSRNSLEGSVGNRRDSLRPRETGKHSVGEVGESPKKKARFSDTSTLKGEPPATGKDKVPPPRPKRKVWLSHGLYIGQEPEFEAYLTERKNRAKAVSRRKSGEKKPFLPLPMFTGQRLLECGRNFALPFDIFSPLPARQPKPEEWRKVTKNVFVGEAAEIWKKNKIKEVSKCVCTPEKGCDEDCQNRHMFYECDENNCAVGAERCTNRSFRDLRDRCKAGGKYNIGVEVFKTEDRGYGVRANRSFEPNQIILEYAGEIITQEECERRMKKEYKKKDCFYLMVFDQNMIIDATRGSIARFVNHSCEPNCKMVKWTVSGGPRMALFAGENGVMTGEELCYDYNFDVKEQKKEVIKPLVRHAKRKLKQLLGDGKDISSSLSRMKKRKLATPRSTKPPAAPTRATSKTAARNAARRIVSRNLPGRRKRQLISKITKTGTARLRSKQKTALERAVRSMEACEPVDDSTIPVRSSPRKKVKTFKAAESLLSSPSSSSRLVQATRKKA</sequence>
<feature type="compositionally biased region" description="Polar residues" evidence="8">
    <location>
        <begin position="10"/>
        <end position="19"/>
    </location>
</feature>
<comment type="subcellular location">
    <subcellularLocation>
        <location evidence="2">Chromosome</location>
    </subcellularLocation>
    <subcellularLocation>
        <location evidence="1">Nucleus</location>
    </subcellularLocation>
</comment>
<dbReference type="Pfam" id="PF17907">
    <property type="entry name" value="AWS"/>
    <property type="match status" value="1"/>
</dbReference>
<evidence type="ECO:0000256" key="8">
    <source>
        <dbReference type="SAM" id="MobiDB-lite"/>
    </source>
</evidence>
<feature type="region of interest" description="Disordered" evidence="8">
    <location>
        <begin position="676"/>
        <end position="699"/>
    </location>
</feature>
<feature type="region of interest" description="Disordered" evidence="8">
    <location>
        <begin position="575"/>
        <end position="606"/>
    </location>
</feature>
<evidence type="ECO:0000256" key="3">
    <source>
        <dbReference type="ARBA" id="ARBA00022454"/>
    </source>
</evidence>
<feature type="compositionally biased region" description="Low complexity" evidence="8">
    <location>
        <begin position="680"/>
        <end position="691"/>
    </location>
</feature>
<keyword evidence="7" id="KW-0539">Nucleus</keyword>
<keyword evidence="6" id="KW-0949">S-adenosyl-L-methionine</keyword>
<evidence type="ECO:0000256" key="6">
    <source>
        <dbReference type="ARBA" id="ARBA00022691"/>
    </source>
</evidence>
<evidence type="ECO:0000256" key="7">
    <source>
        <dbReference type="ARBA" id="ARBA00023242"/>
    </source>
</evidence>
<keyword evidence="3" id="KW-0158">Chromosome</keyword>
<dbReference type="Proteomes" id="UP000750711">
    <property type="component" value="Unassembled WGS sequence"/>
</dbReference>
<feature type="region of interest" description="Disordered" evidence="8">
    <location>
        <begin position="1"/>
        <end position="52"/>
    </location>
</feature>
<dbReference type="PANTHER" id="PTHR22884">
    <property type="entry name" value="SET DOMAIN PROTEINS"/>
    <property type="match status" value="1"/>
</dbReference>
<dbReference type="PROSITE" id="PS51215">
    <property type="entry name" value="AWS"/>
    <property type="match status" value="1"/>
</dbReference>
<evidence type="ECO:0000256" key="1">
    <source>
        <dbReference type="ARBA" id="ARBA00004123"/>
    </source>
</evidence>
<feature type="compositionally biased region" description="Low complexity" evidence="8">
    <location>
        <begin position="20"/>
        <end position="44"/>
    </location>
</feature>
<evidence type="ECO:0000256" key="5">
    <source>
        <dbReference type="ARBA" id="ARBA00022679"/>
    </source>
</evidence>
<name>A0A9P8IK44_9PEZI</name>
<dbReference type="InterPro" id="IPR001214">
    <property type="entry name" value="SET_dom"/>
</dbReference>
<feature type="region of interest" description="Disordered" evidence="8">
    <location>
        <begin position="190"/>
        <end position="263"/>
    </location>
</feature>
<evidence type="ECO:0008006" key="13">
    <source>
        <dbReference type="Google" id="ProtNLM"/>
    </source>
</evidence>
<reference evidence="11" key="1">
    <citation type="submission" date="2021-03" db="EMBL/GenBank/DDBJ databases">
        <title>Comparative genomics and phylogenomic investigation of the class Geoglossomycetes provide insights into ecological specialization and systematics.</title>
        <authorList>
            <person name="Melie T."/>
            <person name="Pirro S."/>
            <person name="Miller A.N."/>
            <person name="Quandt A."/>
        </authorList>
    </citation>
    <scope>NUCLEOTIDE SEQUENCE</scope>
    <source>
        <strain evidence="11">CAQ_001_2017</strain>
    </source>
</reference>
<organism evidence="11 12">
    <name type="scientific">Trichoglossum hirsutum</name>
    <dbReference type="NCBI Taxonomy" id="265104"/>
    <lineage>
        <taxon>Eukaryota</taxon>
        <taxon>Fungi</taxon>
        <taxon>Dikarya</taxon>
        <taxon>Ascomycota</taxon>
        <taxon>Pezizomycotina</taxon>
        <taxon>Geoglossomycetes</taxon>
        <taxon>Geoglossales</taxon>
        <taxon>Geoglossaceae</taxon>
        <taxon>Trichoglossum</taxon>
    </lineage>
</organism>
<dbReference type="Pfam" id="PF00856">
    <property type="entry name" value="SET"/>
    <property type="match status" value="1"/>
</dbReference>
<dbReference type="SMART" id="SM00317">
    <property type="entry name" value="SET"/>
    <property type="match status" value="1"/>
</dbReference>
<evidence type="ECO:0000313" key="11">
    <source>
        <dbReference type="EMBL" id="KAH0555627.1"/>
    </source>
</evidence>
<feature type="domain" description="AWS" evidence="10">
    <location>
        <begin position="365"/>
        <end position="412"/>
    </location>
</feature>
<evidence type="ECO:0000313" key="12">
    <source>
        <dbReference type="Proteomes" id="UP000750711"/>
    </source>
</evidence>
<dbReference type="InterPro" id="IPR050777">
    <property type="entry name" value="SET2_Histone-Lys_MeTrsfase"/>
</dbReference>
<gene>
    <name evidence="11" type="ORF">GP486_006430</name>
</gene>
<evidence type="ECO:0000259" key="9">
    <source>
        <dbReference type="PROSITE" id="PS50280"/>
    </source>
</evidence>
<dbReference type="GO" id="GO:0032259">
    <property type="term" value="P:methylation"/>
    <property type="evidence" value="ECO:0007669"/>
    <property type="project" value="UniProtKB-KW"/>
</dbReference>
<dbReference type="GO" id="GO:0005694">
    <property type="term" value="C:chromosome"/>
    <property type="evidence" value="ECO:0007669"/>
    <property type="project" value="UniProtKB-SubCell"/>
</dbReference>
<dbReference type="EMBL" id="JAGHQM010001444">
    <property type="protein sequence ID" value="KAH0555627.1"/>
    <property type="molecule type" value="Genomic_DNA"/>
</dbReference>
<evidence type="ECO:0000256" key="2">
    <source>
        <dbReference type="ARBA" id="ARBA00004286"/>
    </source>
</evidence>
<feature type="compositionally biased region" description="Basic and acidic residues" evidence="8">
    <location>
        <begin position="211"/>
        <end position="234"/>
    </location>
</feature>
<dbReference type="GO" id="GO:0042054">
    <property type="term" value="F:histone methyltransferase activity"/>
    <property type="evidence" value="ECO:0007669"/>
    <property type="project" value="InterPro"/>
</dbReference>
<dbReference type="SUPFAM" id="SSF82199">
    <property type="entry name" value="SET domain"/>
    <property type="match status" value="1"/>
</dbReference>